<comment type="caution">
    <text evidence="1">The sequence shown here is derived from an EMBL/GenBank/DDBJ whole genome shotgun (WGS) entry which is preliminary data.</text>
</comment>
<sequence>MTTTATRKNMKHPPAVLTNAFYAFYDLHRPAYYAFAQARLSAEEARVAVAYIFSLVADNWTSVVNERRPSAWAWERHTQVIARRSGRTTTPAQDISLLQNYLQLSIGQIAALTGTEPATVAALLAAADREAGDRTGRASLWTSMIKPVPSNEARWRRAFRLRTAAA</sequence>
<reference evidence="2" key="1">
    <citation type="journal article" date="2019" name="Int. J. Syst. Evol. Microbiol.">
        <title>The Global Catalogue of Microorganisms (GCM) 10K type strain sequencing project: providing services to taxonomists for standard genome sequencing and annotation.</title>
        <authorList>
            <consortium name="The Broad Institute Genomics Platform"/>
            <consortium name="The Broad Institute Genome Sequencing Center for Infectious Disease"/>
            <person name="Wu L."/>
            <person name="Ma J."/>
        </authorList>
    </citation>
    <scope>NUCLEOTIDE SEQUENCE [LARGE SCALE GENOMIC DNA]</scope>
    <source>
        <strain evidence="2">JCM 4350</strain>
    </source>
</reference>
<name>A0ABQ2TT51_STRBA</name>
<protein>
    <recommendedName>
        <fullName evidence="3">RNA polymerase subunit sigma-70</fullName>
    </recommendedName>
</protein>
<dbReference type="Proteomes" id="UP000659767">
    <property type="component" value="Unassembled WGS sequence"/>
</dbReference>
<gene>
    <name evidence="1" type="ORF">GCM10010253_65270</name>
</gene>
<dbReference type="EMBL" id="BMSZ01000029">
    <property type="protein sequence ID" value="GGS81553.1"/>
    <property type="molecule type" value="Genomic_DNA"/>
</dbReference>
<accession>A0ABQ2TT51</accession>
<proteinExistence type="predicted"/>
<evidence type="ECO:0000313" key="2">
    <source>
        <dbReference type="Proteomes" id="UP000659767"/>
    </source>
</evidence>
<evidence type="ECO:0000313" key="1">
    <source>
        <dbReference type="EMBL" id="GGS81553.1"/>
    </source>
</evidence>
<evidence type="ECO:0008006" key="3">
    <source>
        <dbReference type="Google" id="ProtNLM"/>
    </source>
</evidence>
<keyword evidence="2" id="KW-1185">Reference proteome</keyword>
<dbReference type="RefSeq" id="WP_234428173.1">
    <property type="nucleotide sequence ID" value="NZ_BMSZ01000029.1"/>
</dbReference>
<organism evidence="1 2">
    <name type="scientific">Streptomyces badius</name>
    <dbReference type="NCBI Taxonomy" id="1941"/>
    <lineage>
        <taxon>Bacteria</taxon>
        <taxon>Bacillati</taxon>
        <taxon>Actinomycetota</taxon>
        <taxon>Actinomycetes</taxon>
        <taxon>Kitasatosporales</taxon>
        <taxon>Streptomycetaceae</taxon>
        <taxon>Streptomyces</taxon>
    </lineage>
</organism>